<organism evidence="1 2">
    <name type="scientific">Haloterrigena alkaliphila</name>
    <dbReference type="NCBI Taxonomy" id="2816475"/>
    <lineage>
        <taxon>Archaea</taxon>
        <taxon>Methanobacteriati</taxon>
        <taxon>Methanobacteriota</taxon>
        <taxon>Stenosarchaea group</taxon>
        <taxon>Halobacteria</taxon>
        <taxon>Halobacteriales</taxon>
        <taxon>Natrialbaceae</taxon>
        <taxon>Haloterrigena</taxon>
    </lineage>
</organism>
<reference evidence="1 2" key="1">
    <citation type="submission" date="2021-03" db="EMBL/GenBank/DDBJ databases">
        <title>Haloterrigena longa sp. nov. and Haloterrigena limicola sp. nov., extremely halophilic archaea isolated from a salt lake.</title>
        <authorList>
            <person name="Henglin C."/>
        </authorList>
    </citation>
    <scope>NUCLEOTIDE SEQUENCE [LARGE SCALE GENOMIC DNA]</scope>
    <source>
        <strain evidence="1 2">KZCA68</strain>
    </source>
</reference>
<name>A0A8A2V8N3_9EURY</name>
<dbReference type="RefSeq" id="WP_207287410.1">
    <property type="nucleotide sequence ID" value="NZ_CP071462.1"/>
</dbReference>
<evidence type="ECO:0000313" key="1">
    <source>
        <dbReference type="EMBL" id="QSW97791.1"/>
    </source>
</evidence>
<keyword evidence="1" id="KW-0540">Nuclease</keyword>
<accession>A0A8A2V8N3</accession>
<keyword evidence="1" id="KW-0378">Hydrolase</keyword>
<proteinExistence type="predicted"/>
<keyword evidence="1" id="KW-0255">Endonuclease</keyword>
<keyword evidence="2" id="KW-1185">Reference proteome</keyword>
<gene>
    <name evidence="1" type="ORF">J0X25_10200</name>
</gene>
<dbReference type="GO" id="GO:0004519">
    <property type="term" value="F:endonuclease activity"/>
    <property type="evidence" value="ECO:0007669"/>
    <property type="project" value="UniProtKB-KW"/>
</dbReference>
<dbReference type="KEGG" id="hakz:J0X25_10200"/>
<dbReference type="GeneID" id="63187679"/>
<protein>
    <submittedName>
        <fullName evidence="1">HNH endonuclease</fullName>
    </submittedName>
</protein>
<sequence>MTSRDWQADRRAVFERDDHTCRRCETAGDAADPTALRTYPVGAVPLEGAVHESALVTVCTDCFELVRSDSGGAVSGPTARDDLFQLVRATTRLQGGAISDVASFASLATSLPTTLEEADAGAEPTADETAANYCDTRRGVLLALDVVDARLERLAAVEETAFDADVHSSLAAVVETAGDLQSSLREVVILAETVPAGLDRCYGCFDELEDGTCPTCGLEARETADWRSGDGRLAFERLFSAINDGLQAASGTTETLTDRTMTLAEQLTES</sequence>
<evidence type="ECO:0000313" key="2">
    <source>
        <dbReference type="Proteomes" id="UP000663203"/>
    </source>
</evidence>
<dbReference type="AlphaFoldDB" id="A0A8A2V8N3"/>
<dbReference type="EMBL" id="CP071462">
    <property type="protein sequence ID" value="QSW97791.1"/>
    <property type="molecule type" value="Genomic_DNA"/>
</dbReference>
<dbReference type="Proteomes" id="UP000663203">
    <property type="component" value="Chromosome"/>
</dbReference>